<dbReference type="PANTHER" id="PTHR43525:SF1">
    <property type="entry name" value="PROTEIN MALY"/>
    <property type="match status" value="1"/>
</dbReference>
<dbReference type="AlphaFoldDB" id="A0A9W6CL49"/>
<dbReference type="InterPro" id="IPR051798">
    <property type="entry name" value="Class-II_PLP-Dep_Aminotrans"/>
</dbReference>
<dbReference type="SUPFAM" id="SSF53383">
    <property type="entry name" value="PLP-dependent transferases"/>
    <property type="match status" value="1"/>
</dbReference>
<sequence length="403" mass="45470">MKYDFTSIMDRRGKDAIAVDLPGNVPAGGFAPGGPKEGFDLIPMWVADMNFPTAPSIIEEVKTRLEHPAFGYFNPSDAYFDAIINWHKERKGVEGLTKEDIGYENGVLGGLVSALNAFASHGDPILVHSPTYIGFTNSIEGAGYKIVHSLLKQDEEGVWRMDYEDMDAKIKANKIHVAVFCNPHNPTGRVWEPEEIEKAMEVYKANDCIVISDEIWSDLILEGYHHTPTQSVSEDAKNRTIALYAPSKTFNLAGLIGSYHVIYNSYLRDRVVASSSKCHYNSMNVLSMHALVGAYRKEGAEWVDELRQVLSGNVDYAYDYIKEHFEGVNLSKPQGTYMLFLDCEEWCKKHGKTVDELLKAGWDVGVAWQDGRPFHGEYCIRMNLALPFSRVQEAFRRLDEYVF</sequence>
<dbReference type="Proteomes" id="UP001145094">
    <property type="component" value="Unassembled WGS sequence"/>
</dbReference>
<dbReference type="EMBL" id="BSCH01000027">
    <property type="protein sequence ID" value="GLG91798.1"/>
    <property type="molecule type" value="Genomic_DNA"/>
</dbReference>
<dbReference type="GO" id="GO:0030170">
    <property type="term" value="F:pyridoxal phosphate binding"/>
    <property type="evidence" value="ECO:0007669"/>
    <property type="project" value="InterPro"/>
</dbReference>
<dbReference type="GO" id="GO:0047804">
    <property type="term" value="F:cysteine-S-conjugate beta-lyase activity"/>
    <property type="evidence" value="ECO:0007669"/>
    <property type="project" value="UniProtKB-EC"/>
</dbReference>
<keyword evidence="3" id="KW-0663">Pyridoxal phosphate</keyword>
<comment type="caution">
    <text evidence="7">The sequence shown here is derived from an EMBL/GenBank/DDBJ whole genome shotgun (WGS) entry which is preliminary data.</text>
</comment>
<dbReference type="InterPro" id="IPR015424">
    <property type="entry name" value="PyrdxlP-dep_Trfase"/>
</dbReference>
<proteinExistence type="inferred from homology"/>
<evidence type="ECO:0000256" key="2">
    <source>
        <dbReference type="ARBA" id="ARBA00012224"/>
    </source>
</evidence>
<reference evidence="7" key="3">
    <citation type="journal article" date="2023" name="Int. J. Syst. Evol. Microbiol.">
        <title>Sellimonas catena sp. nov., isolated from human faeces.</title>
        <authorList>
            <person name="Hisatomi A."/>
            <person name="Ohkuma M."/>
            <person name="Sakamoto M."/>
        </authorList>
    </citation>
    <scope>NUCLEOTIDE SEQUENCE</scope>
    <source>
        <strain evidence="7">18CBH55</strain>
    </source>
</reference>
<dbReference type="GO" id="GO:0008483">
    <property type="term" value="F:transaminase activity"/>
    <property type="evidence" value="ECO:0007669"/>
    <property type="project" value="UniProtKB-KW"/>
</dbReference>
<dbReference type="RefSeq" id="WP_281845853.1">
    <property type="nucleotide sequence ID" value="NZ_BSCH01000027.1"/>
</dbReference>
<reference evidence="7" key="2">
    <citation type="submission" date="2022-11" db="EMBL/GenBank/DDBJ databases">
        <title>Draft genome sequence of Sellimonas catena strain 18CBH55.</title>
        <authorList>
            <person name="Atsushi H."/>
            <person name="Moriya O."/>
            <person name="Mitsuo S."/>
        </authorList>
    </citation>
    <scope>NUCLEOTIDE SEQUENCE</scope>
    <source>
        <strain evidence="7">18CBH55</strain>
    </source>
</reference>
<feature type="domain" description="Aminotransferase class I/classII large" evidence="6">
    <location>
        <begin position="48"/>
        <end position="398"/>
    </location>
</feature>
<comment type="cofactor">
    <cofactor evidence="1">
        <name>pyridoxal 5'-phosphate</name>
        <dbReference type="ChEBI" id="CHEBI:597326"/>
    </cofactor>
</comment>
<evidence type="ECO:0000256" key="1">
    <source>
        <dbReference type="ARBA" id="ARBA00001933"/>
    </source>
</evidence>
<protein>
    <recommendedName>
        <fullName evidence="2">cysteine-S-conjugate beta-lyase</fullName>
        <ecNumber evidence="2">4.4.1.13</ecNumber>
    </recommendedName>
</protein>
<dbReference type="CDD" id="cd00609">
    <property type="entry name" value="AAT_like"/>
    <property type="match status" value="1"/>
</dbReference>
<evidence type="ECO:0000256" key="5">
    <source>
        <dbReference type="ARBA" id="ARBA00037974"/>
    </source>
</evidence>
<name>A0A9W6CL49_9FIRM</name>
<evidence type="ECO:0000313" key="7">
    <source>
        <dbReference type="EMBL" id="GLG91798.1"/>
    </source>
</evidence>
<keyword evidence="7" id="KW-0808">Transferase</keyword>
<keyword evidence="7" id="KW-0032">Aminotransferase</keyword>
<keyword evidence="4" id="KW-0456">Lyase</keyword>
<dbReference type="Gene3D" id="3.90.1150.10">
    <property type="entry name" value="Aspartate Aminotransferase, domain 1"/>
    <property type="match status" value="1"/>
</dbReference>
<dbReference type="EC" id="4.4.1.13" evidence="2"/>
<gene>
    <name evidence="7" type="ORF">Selli2_32250</name>
</gene>
<accession>A0A9W6CL49</accession>
<dbReference type="PANTHER" id="PTHR43525">
    <property type="entry name" value="PROTEIN MALY"/>
    <property type="match status" value="1"/>
</dbReference>
<evidence type="ECO:0000313" key="8">
    <source>
        <dbReference type="Proteomes" id="UP001145094"/>
    </source>
</evidence>
<evidence type="ECO:0000256" key="3">
    <source>
        <dbReference type="ARBA" id="ARBA00022898"/>
    </source>
</evidence>
<reference evidence="7" key="1">
    <citation type="submission" date="2022-11" db="EMBL/GenBank/DDBJ databases">
        <title>Draft genome sequence of Sellimonas catena strain 18CBH55.</title>
        <authorList>
            <person name="Hisatomi A."/>
            <person name="Ohkuma M."/>
            <person name="Sakamoto M."/>
        </authorList>
    </citation>
    <scope>NUCLEOTIDE SEQUENCE</scope>
    <source>
        <strain evidence="7">18CBH55</strain>
    </source>
</reference>
<dbReference type="InterPro" id="IPR015421">
    <property type="entry name" value="PyrdxlP-dep_Trfase_major"/>
</dbReference>
<dbReference type="InterPro" id="IPR004839">
    <property type="entry name" value="Aminotransferase_I/II_large"/>
</dbReference>
<comment type="similarity">
    <text evidence="5">Belongs to the class-II pyridoxal-phosphate-dependent aminotransferase family. MalY/PatB cystathionine beta-lyase subfamily.</text>
</comment>
<evidence type="ECO:0000256" key="4">
    <source>
        <dbReference type="ARBA" id="ARBA00023239"/>
    </source>
</evidence>
<organism evidence="7 8">
    <name type="scientific">Sellimonas catena</name>
    <dbReference type="NCBI Taxonomy" id="2994035"/>
    <lineage>
        <taxon>Bacteria</taxon>
        <taxon>Bacillati</taxon>
        <taxon>Bacillota</taxon>
        <taxon>Clostridia</taxon>
        <taxon>Lachnospirales</taxon>
        <taxon>Lachnospiraceae</taxon>
        <taxon>Sellimonas</taxon>
    </lineage>
</organism>
<evidence type="ECO:0000259" key="6">
    <source>
        <dbReference type="Pfam" id="PF00155"/>
    </source>
</evidence>
<dbReference type="Pfam" id="PF00155">
    <property type="entry name" value="Aminotran_1_2"/>
    <property type="match status" value="1"/>
</dbReference>
<dbReference type="InterPro" id="IPR015422">
    <property type="entry name" value="PyrdxlP-dep_Trfase_small"/>
</dbReference>
<dbReference type="Gene3D" id="3.40.640.10">
    <property type="entry name" value="Type I PLP-dependent aspartate aminotransferase-like (Major domain)"/>
    <property type="match status" value="1"/>
</dbReference>